<dbReference type="GO" id="GO:0016829">
    <property type="term" value="F:lyase activity"/>
    <property type="evidence" value="ECO:0007669"/>
    <property type="project" value="InterPro"/>
</dbReference>
<dbReference type="GO" id="GO:0016020">
    <property type="term" value="C:membrane"/>
    <property type="evidence" value="ECO:0007669"/>
    <property type="project" value="UniProtKB-SubCell"/>
</dbReference>
<name>A0A8H6AEE3_PETAA</name>
<dbReference type="InterPro" id="IPR050562">
    <property type="entry name" value="FAD_mOase_fung"/>
</dbReference>
<dbReference type="SUPFAM" id="SSF51905">
    <property type="entry name" value="FAD/NAD(P)-binding domain"/>
    <property type="match status" value="1"/>
</dbReference>
<evidence type="ECO:0000256" key="5">
    <source>
        <dbReference type="ARBA" id="ARBA00023136"/>
    </source>
</evidence>
<evidence type="ECO:0000256" key="3">
    <source>
        <dbReference type="ARBA" id="ARBA00022692"/>
    </source>
</evidence>
<dbReference type="Pfam" id="PF25129">
    <property type="entry name" value="Pyr4-TMTC"/>
    <property type="match status" value="1"/>
</dbReference>
<keyword evidence="5 6" id="KW-0472">Membrane</keyword>
<comment type="caution">
    <text evidence="7">The sequence shown here is derived from an EMBL/GenBank/DDBJ whole genome shotgun (WGS) entry which is preliminary data.</text>
</comment>
<feature type="transmembrane region" description="Helical" evidence="6">
    <location>
        <begin position="17"/>
        <end position="37"/>
    </location>
</feature>
<reference evidence="7 8" key="1">
    <citation type="submission" date="2019-04" db="EMBL/GenBank/DDBJ databases">
        <title>Aspergillus burnettii sp. nov., novel species from soil in southeast Queensland.</title>
        <authorList>
            <person name="Gilchrist C.L.M."/>
            <person name="Pitt J.I."/>
            <person name="Lange L."/>
            <person name="Lacey H.J."/>
            <person name="Vuong D."/>
            <person name="Midgley D.J."/>
            <person name="Greenfield P."/>
            <person name="Bradbury M."/>
            <person name="Lacey E."/>
            <person name="Busk P.K."/>
            <person name="Pilgaard B."/>
            <person name="Chooi Y.H."/>
            <person name="Piggott A.M."/>
        </authorList>
    </citation>
    <scope>NUCLEOTIDE SEQUENCE [LARGE SCALE GENOMIC DNA]</scope>
    <source>
        <strain evidence="7 8">FRR 5400</strain>
    </source>
</reference>
<gene>
    <name evidence="7" type="ORF">ETB97_003364</name>
</gene>
<evidence type="ECO:0008006" key="9">
    <source>
        <dbReference type="Google" id="ProtNLM"/>
    </source>
</evidence>
<comment type="similarity">
    <text evidence="2">Belongs to the paxB family.</text>
</comment>
<keyword evidence="8" id="KW-1185">Reference proteome</keyword>
<dbReference type="GO" id="GO:0004497">
    <property type="term" value="F:monooxygenase activity"/>
    <property type="evidence" value="ECO:0007669"/>
    <property type="project" value="InterPro"/>
</dbReference>
<evidence type="ECO:0000256" key="6">
    <source>
        <dbReference type="SAM" id="Phobius"/>
    </source>
</evidence>
<feature type="transmembrane region" description="Helical" evidence="6">
    <location>
        <begin position="115"/>
        <end position="136"/>
    </location>
</feature>
<evidence type="ECO:0000313" key="7">
    <source>
        <dbReference type="EMBL" id="KAF5865521.1"/>
    </source>
</evidence>
<evidence type="ECO:0000256" key="4">
    <source>
        <dbReference type="ARBA" id="ARBA00022989"/>
    </source>
</evidence>
<sequence length="593" mass="66219">MDPTDVNGQVTFESREAPLSVAVLGTGIAVCWLANYVGMLCKSYQDRTYAMALMPLCCNFAWELVHGFITPEKNGMWPAVYVCWSGLNVAVIYAAMKFAPNEWEHAPLVQRNIRYIFAISIVGWITVHLALVIHMGPHLAQGWGAMVCQLLLSAAGIDCIVLEKRHEIAPHEGASVAILPNGGRILAQLGLYDAVAGLIEPLYLSHVRYPDGFHFTSDYPTTLQQRFGFGLAFVERQQLLQILYSFFPQKASIHTNKAVVRLTQLEGGAVAVYTQDGSCYAGDMVVGADGIHSCVRTEMWRLADLRRPGLVTKQEKSGLTAEYACIFGISSTIPELKVGHQITSVDKGRSIIVVPARHGRLFWFVVLKLDTAYRYDSAPRFSPPDAAKLCEQLKDLLITENIDFGRLWLARETYSVTLLEENVFQTWHFGRIVCIGDNMHKMTPNLGQGANCAIEDAAALANELHRALGCASLDHQLSDMEIDGLLDRFSKMQFARVRRIFQASRIVVRMHTSDNPLYRLVLRYYVPYAGKKPMELMLKLLADATALCFIPLPQRCGAGWPKLTCKEKRVRAWTWASSLVILVVLSLPTKLKR</sequence>
<keyword evidence="4 6" id="KW-1133">Transmembrane helix</keyword>
<feature type="transmembrane region" description="Helical" evidence="6">
    <location>
        <begin position="75"/>
        <end position="95"/>
    </location>
</feature>
<dbReference type="GO" id="GO:0071949">
    <property type="term" value="F:FAD binding"/>
    <property type="evidence" value="ECO:0007669"/>
    <property type="project" value="InterPro"/>
</dbReference>
<dbReference type="EMBL" id="SPNV01000018">
    <property type="protein sequence ID" value="KAF5865521.1"/>
    <property type="molecule type" value="Genomic_DNA"/>
</dbReference>
<comment type="subcellular location">
    <subcellularLocation>
        <location evidence="1">Membrane</location>
        <topology evidence="1">Multi-pass membrane protein</topology>
    </subcellularLocation>
</comment>
<organism evidence="7 8">
    <name type="scientific">Petromyces alliaceus</name>
    <name type="common">Aspergillus alliaceus</name>
    <dbReference type="NCBI Taxonomy" id="209559"/>
    <lineage>
        <taxon>Eukaryota</taxon>
        <taxon>Fungi</taxon>
        <taxon>Dikarya</taxon>
        <taxon>Ascomycota</taxon>
        <taxon>Pezizomycotina</taxon>
        <taxon>Eurotiomycetes</taxon>
        <taxon>Eurotiomycetidae</taxon>
        <taxon>Eurotiales</taxon>
        <taxon>Aspergillaceae</taxon>
        <taxon>Aspergillus</taxon>
        <taxon>Aspergillus subgen. Circumdati</taxon>
    </lineage>
</organism>
<evidence type="ECO:0000313" key="8">
    <source>
        <dbReference type="Proteomes" id="UP000541154"/>
    </source>
</evidence>
<dbReference type="InterPro" id="IPR039020">
    <property type="entry name" value="PaxB-like"/>
</dbReference>
<dbReference type="PANTHER" id="PTHR47356">
    <property type="entry name" value="FAD-DEPENDENT MONOOXYGENASE ASQG-RELATED"/>
    <property type="match status" value="1"/>
</dbReference>
<protein>
    <recommendedName>
        <fullName evidence="9">FAD-binding domain-containing protein</fullName>
    </recommendedName>
</protein>
<dbReference type="Gene3D" id="3.50.50.60">
    <property type="entry name" value="FAD/NAD(P)-binding domain"/>
    <property type="match status" value="1"/>
</dbReference>
<dbReference type="Proteomes" id="UP000541154">
    <property type="component" value="Unassembled WGS sequence"/>
</dbReference>
<dbReference type="PANTHER" id="PTHR47356:SF2">
    <property type="entry name" value="FAD-BINDING DOMAIN-CONTAINING PROTEIN-RELATED"/>
    <property type="match status" value="1"/>
</dbReference>
<evidence type="ECO:0000256" key="2">
    <source>
        <dbReference type="ARBA" id="ARBA00006757"/>
    </source>
</evidence>
<dbReference type="InterPro" id="IPR036188">
    <property type="entry name" value="FAD/NAD-bd_sf"/>
</dbReference>
<keyword evidence="3 6" id="KW-0812">Transmembrane</keyword>
<proteinExistence type="inferred from homology"/>
<evidence type="ECO:0000256" key="1">
    <source>
        <dbReference type="ARBA" id="ARBA00004141"/>
    </source>
</evidence>
<feature type="transmembrane region" description="Helical" evidence="6">
    <location>
        <begin position="49"/>
        <end position="69"/>
    </location>
</feature>
<dbReference type="PRINTS" id="PR00420">
    <property type="entry name" value="RNGMNOXGNASE"/>
</dbReference>
<dbReference type="AlphaFoldDB" id="A0A8H6AEE3"/>
<accession>A0A8H6AEE3</accession>